<dbReference type="InterPro" id="IPR054416">
    <property type="entry name" value="GST_UstS-like_C"/>
</dbReference>
<sequence>MPRCVNVPRYIGCSTYLGRYLPGYALLDSHPPRLYTSTHQSEQFELIGPSSPTKMSQEVILFDLPDRHNPPKSWSLNPWKALNFKGIPYKTTWVEYPDIEPLFKSFGIPQNDPNINPHYPYSIPAAHFPDGKYIMDSLAIAKELEHIQPSPSLHLDNGYVDKTQKAVLAVLGALAPVAMPRVPELLLNPPSAKYFNETREKRFGMPLPELAKSEKAQNAWNEAEEPTRALVGLLKENRGSYVAGKEASFADLILAGLWRFLQVLDKEGDLWGRMKGSDAVVGEHYEACKGWLERDDR</sequence>
<feature type="domain" description="GST N-terminal" evidence="1">
    <location>
        <begin position="74"/>
        <end position="146"/>
    </location>
</feature>
<gene>
    <name evidence="3" type="ORF">Tdes44962_MAKER03905</name>
</gene>
<proteinExistence type="predicted"/>
<dbReference type="Pfam" id="PF13409">
    <property type="entry name" value="GST_N_2"/>
    <property type="match status" value="1"/>
</dbReference>
<organism evidence="3 4">
    <name type="scientific">Teratosphaeria destructans</name>
    <dbReference type="NCBI Taxonomy" id="418781"/>
    <lineage>
        <taxon>Eukaryota</taxon>
        <taxon>Fungi</taxon>
        <taxon>Dikarya</taxon>
        <taxon>Ascomycota</taxon>
        <taxon>Pezizomycotina</taxon>
        <taxon>Dothideomycetes</taxon>
        <taxon>Dothideomycetidae</taxon>
        <taxon>Mycosphaerellales</taxon>
        <taxon>Teratosphaeriaceae</taxon>
        <taxon>Teratosphaeria</taxon>
    </lineage>
</organism>
<dbReference type="AlphaFoldDB" id="A0A9W7W0Q1"/>
<dbReference type="Gene3D" id="1.20.1050.10">
    <property type="match status" value="1"/>
</dbReference>
<dbReference type="InterPro" id="IPR004045">
    <property type="entry name" value="Glutathione_S-Trfase_N"/>
</dbReference>
<accession>A0A9W7W0Q1</accession>
<reference evidence="3 4" key="1">
    <citation type="journal article" date="2018" name="IMA Fungus">
        <title>IMA Genome-F 10: Nine draft genome sequences of Claviceps purpurea s.lat., including C. arundinis, C. humidiphila, and C. cf. spartinae, pseudomolecules for the pitch canker pathogen Fusarium circinatum, draft genome of Davidsoniella eucalypti, Grosmannia galeiformis, Quambalaria eucalypti, and Teratosphaeria destructans.</title>
        <authorList>
            <person name="Wingfield B.D."/>
            <person name="Liu M."/>
            <person name="Nguyen H.D."/>
            <person name="Lane F.A."/>
            <person name="Morgan S.W."/>
            <person name="De Vos L."/>
            <person name="Wilken P.M."/>
            <person name="Duong T.A."/>
            <person name="Aylward J."/>
            <person name="Coetzee M.P."/>
            <person name="Dadej K."/>
            <person name="De Beer Z.W."/>
            <person name="Findlay W."/>
            <person name="Havenga M."/>
            <person name="Kolarik M."/>
            <person name="Menzies J.G."/>
            <person name="Naidoo K."/>
            <person name="Pochopski O."/>
            <person name="Shoukouhi P."/>
            <person name="Santana Q.C."/>
            <person name="Seifert K.A."/>
            <person name="Soal N."/>
            <person name="Steenkamp E.T."/>
            <person name="Tatham C.T."/>
            <person name="van der Nest M.A."/>
            <person name="Wingfield M.J."/>
        </authorList>
    </citation>
    <scope>NUCLEOTIDE SEQUENCE [LARGE SCALE GENOMIC DNA]</scope>
    <source>
        <strain evidence="3">CMW44962</strain>
    </source>
</reference>
<dbReference type="InterPro" id="IPR036282">
    <property type="entry name" value="Glutathione-S-Trfase_C_sf"/>
</dbReference>
<dbReference type="OrthoDB" id="4951845at2759"/>
<dbReference type="EMBL" id="RIBY02002067">
    <property type="protein sequence ID" value="KAH9825831.1"/>
    <property type="molecule type" value="Genomic_DNA"/>
</dbReference>
<dbReference type="Gene3D" id="3.40.30.10">
    <property type="entry name" value="Glutaredoxin"/>
    <property type="match status" value="1"/>
</dbReference>
<keyword evidence="4" id="KW-1185">Reference proteome</keyword>
<dbReference type="Proteomes" id="UP001138500">
    <property type="component" value="Unassembled WGS sequence"/>
</dbReference>
<evidence type="ECO:0000313" key="3">
    <source>
        <dbReference type="EMBL" id="KAH9825831.1"/>
    </source>
</evidence>
<dbReference type="Pfam" id="PF22041">
    <property type="entry name" value="GST_C_7"/>
    <property type="match status" value="1"/>
</dbReference>
<feature type="domain" description="Glutathione S-transferase UstS-like C-terminal" evidence="2">
    <location>
        <begin position="170"/>
        <end position="290"/>
    </location>
</feature>
<protein>
    <submittedName>
        <fullName evidence="3">Glutathione S-transferase</fullName>
    </submittedName>
</protein>
<reference evidence="3 4" key="2">
    <citation type="journal article" date="2021" name="Curr. Genet.">
        <title>Genetic response to nitrogen starvation in the aggressive Eucalyptus foliar pathogen Teratosphaeria destructans.</title>
        <authorList>
            <person name="Havenga M."/>
            <person name="Wingfield B.D."/>
            <person name="Wingfield M.J."/>
            <person name="Dreyer L.L."/>
            <person name="Roets F."/>
            <person name="Aylward J."/>
        </authorList>
    </citation>
    <scope>NUCLEOTIDE SEQUENCE [LARGE SCALE GENOMIC DNA]</scope>
    <source>
        <strain evidence="3">CMW44962</strain>
    </source>
</reference>
<dbReference type="SUPFAM" id="SSF47616">
    <property type="entry name" value="GST C-terminal domain-like"/>
    <property type="match status" value="1"/>
</dbReference>
<comment type="caution">
    <text evidence="3">The sequence shown here is derived from an EMBL/GenBank/DDBJ whole genome shotgun (WGS) entry which is preliminary data.</text>
</comment>
<name>A0A9W7W0Q1_9PEZI</name>
<evidence type="ECO:0000259" key="1">
    <source>
        <dbReference type="Pfam" id="PF13409"/>
    </source>
</evidence>
<dbReference type="InterPro" id="IPR036249">
    <property type="entry name" value="Thioredoxin-like_sf"/>
</dbReference>
<evidence type="ECO:0000313" key="4">
    <source>
        <dbReference type="Proteomes" id="UP001138500"/>
    </source>
</evidence>
<evidence type="ECO:0000259" key="2">
    <source>
        <dbReference type="Pfam" id="PF22041"/>
    </source>
</evidence>
<dbReference type="SUPFAM" id="SSF52833">
    <property type="entry name" value="Thioredoxin-like"/>
    <property type="match status" value="1"/>
</dbReference>